<comment type="caution">
    <text evidence="1">The sequence shown here is derived from an EMBL/GenBank/DDBJ whole genome shotgun (WGS) entry which is preliminary data.</text>
</comment>
<dbReference type="Pfam" id="PF00756">
    <property type="entry name" value="Esterase"/>
    <property type="match status" value="1"/>
</dbReference>
<dbReference type="EMBL" id="UARK01000004">
    <property type="protein sequence ID" value="SPW28095.1"/>
    <property type="molecule type" value="Genomic_DNA"/>
</dbReference>
<dbReference type="InterPro" id="IPR050583">
    <property type="entry name" value="Mycobacterial_A85_antigen"/>
</dbReference>
<dbReference type="InterPro" id="IPR000801">
    <property type="entry name" value="Esterase-like"/>
</dbReference>
<dbReference type="AlphaFoldDB" id="A0A6H9XTB6"/>
<evidence type="ECO:0000313" key="2">
    <source>
        <dbReference type="Proteomes" id="UP000249886"/>
    </source>
</evidence>
<dbReference type="Gene3D" id="3.40.50.1820">
    <property type="entry name" value="alpha/beta hydrolase"/>
    <property type="match status" value="1"/>
</dbReference>
<evidence type="ECO:0000313" key="1">
    <source>
        <dbReference type="EMBL" id="SPW28095.1"/>
    </source>
</evidence>
<accession>A0A6H9XTB6</accession>
<keyword evidence="1" id="KW-0012">Acyltransferase</keyword>
<gene>
    <name evidence="1" type="primary">cmtD_2</name>
    <name evidence="1" type="ORF">NCTC10254_01121</name>
</gene>
<dbReference type="EC" id="2.3.1.-" evidence="1"/>
<dbReference type="PANTHER" id="PTHR48098">
    <property type="entry name" value="ENTEROCHELIN ESTERASE-RELATED"/>
    <property type="match status" value="1"/>
</dbReference>
<dbReference type="PANTHER" id="PTHR48098:SF1">
    <property type="entry name" value="DIACYLGLYCEROL ACYLTRANSFERASE_MYCOLYLTRANSFERASE AG85A"/>
    <property type="match status" value="1"/>
</dbReference>
<dbReference type="SUPFAM" id="SSF53474">
    <property type="entry name" value="alpha/beta-Hydrolases"/>
    <property type="match status" value="1"/>
</dbReference>
<proteinExistence type="predicted"/>
<sequence>MAYKKVHQFMGSKTQAIVLTIVATVTVLTTGFGVFRPMVAGAQPTPSSLSPAQDPLVEASRNPQLARALQDAYEAAHRGQPGYVQVPPVYLRPNPYPAASLQDYAAPRLAKREPDGYEPNVERLFVESPAMRRVVQVQVQYAKDRSKPAPMLYLLDGAASNDTSSWLTEGKVQQLHQDAQVTVVMPTEARSSNYANWQADDPMLGRMQWETFLTRELPTVLEKEADLKFNGARYLGGASMGAGAAVRLASLYPDRYRGTFGLSGCYSTTSNMGREFLNMIVAAGAGNPHNQWGAGTSAERLRNDVTAHPEGLKNMRVYVFTADGVITPRDRSITAKYGPVGNAAIPSSVVLEKMSNECAHELDDAMRARGMTHQKITYQQGGIHFWSYFAEQLPIAWRHMSQ</sequence>
<keyword evidence="1" id="KW-0808">Transferase</keyword>
<dbReference type="InterPro" id="IPR029058">
    <property type="entry name" value="AB_hydrolase_fold"/>
</dbReference>
<dbReference type="Proteomes" id="UP000249886">
    <property type="component" value="Unassembled WGS sequence"/>
</dbReference>
<protein>
    <submittedName>
        <fullName evidence="1">Trehalose corynomycolyl transferase D</fullName>
        <ecNumber evidence="1">2.3.1.-</ecNumber>
    </submittedName>
</protein>
<name>A0A6H9XTB6_9CORY</name>
<reference evidence="1 2" key="1">
    <citation type="submission" date="2018-06" db="EMBL/GenBank/DDBJ databases">
        <authorList>
            <consortium name="Pathogen Informatics"/>
            <person name="Doyle S."/>
        </authorList>
    </citation>
    <scope>NUCLEOTIDE SEQUENCE [LARGE SCALE GENOMIC DNA]</scope>
    <source>
        <strain evidence="1 2">NCTC10254</strain>
    </source>
</reference>
<organism evidence="1 2">
    <name type="scientific">Corynebacterium matruchotii</name>
    <dbReference type="NCBI Taxonomy" id="43768"/>
    <lineage>
        <taxon>Bacteria</taxon>
        <taxon>Bacillati</taxon>
        <taxon>Actinomycetota</taxon>
        <taxon>Actinomycetes</taxon>
        <taxon>Mycobacteriales</taxon>
        <taxon>Corynebacteriaceae</taxon>
        <taxon>Corynebacterium</taxon>
    </lineage>
</organism>
<dbReference type="GO" id="GO:0016747">
    <property type="term" value="F:acyltransferase activity, transferring groups other than amino-acyl groups"/>
    <property type="evidence" value="ECO:0007669"/>
    <property type="project" value="TreeGrafter"/>
</dbReference>